<protein>
    <submittedName>
        <fullName evidence="2">Pollen-specific leucine-rich repeat extensin-like protein 3</fullName>
    </submittedName>
</protein>
<gene>
    <name evidence="2" type="ORF">M6B38_140355</name>
</gene>
<organism evidence="2 3">
    <name type="scientific">Iris pallida</name>
    <name type="common">Sweet iris</name>
    <dbReference type="NCBI Taxonomy" id="29817"/>
    <lineage>
        <taxon>Eukaryota</taxon>
        <taxon>Viridiplantae</taxon>
        <taxon>Streptophyta</taxon>
        <taxon>Embryophyta</taxon>
        <taxon>Tracheophyta</taxon>
        <taxon>Spermatophyta</taxon>
        <taxon>Magnoliopsida</taxon>
        <taxon>Liliopsida</taxon>
        <taxon>Asparagales</taxon>
        <taxon>Iridaceae</taxon>
        <taxon>Iridoideae</taxon>
        <taxon>Irideae</taxon>
        <taxon>Iris</taxon>
    </lineage>
</organism>
<reference evidence="2" key="1">
    <citation type="journal article" date="2023" name="GigaByte">
        <title>Genome assembly of the bearded iris, Iris pallida Lam.</title>
        <authorList>
            <person name="Bruccoleri R.E."/>
            <person name="Oakeley E.J."/>
            <person name="Faust A.M.E."/>
            <person name="Altorfer M."/>
            <person name="Dessus-Babus S."/>
            <person name="Burckhardt D."/>
            <person name="Oertli M."/>
            <person name="Naumann U."/>
            <person name="Petersen F."/>
            <person name="Wong J."/>
        </authorList>
    </citation>
    <scope>NUCLEOTIDE SEQUENCE</scope>
    <source>
        <strain evidence="2">GSM-AAB239-AS_SAM_17_03QT</strain>
    </source>
</reference>
<feature type="region of interest" description="Disordered" evidence="1">
    <location>
        <begin position="1"/>
        <end position="85"/>
    </location>
</feature>
<proteinExistence type="predicted"/>
<sequence>MIPSARDGRSRSRSGVDVRTEPSSSPSRPSPCVDLRAARDFPLPLPAPPSRGSRPSRSRAPSLPSTDHHRPNEIISFTSKGPQAS</sequence>
<dbReference type="EMBL" id="JANAVB010029818">
    <property type="protein sequence ID" value="KAJ6814194.1"/>
    <property type="molecule type" value="Genomic_DNA"/>
</dbReference>
<accession>A0AAX6FCS9</accession>
<evidence type="ECO:0000256" key="1">
    <source>
        <dbReference type="SAM" id="MobiDB-lite"/>
    </source>
</evidence>
<dbReference type="AlphaFoldDB" id="A0AAX6FCS9"/>
<feature type="compositionally biased region" description="Low complexity" evidence="1">
    <location>
        <begin position="21"/>
        <end position="31"/>
    </location>
</feature>
<reference evidence="2" key="2">
    <citation type="submission" date="2023-04" db="EMBL/GenBank/DDBJ databases">
        <authorList>
            <person name="Bruccoleri R.E."/>
            <person name="Oakeley E.J."/>
            <person name="Faust A.-M."/>
            <person name="Dessus-Babus S."/>
            <person name="Altorfer M."/>
            <person name="Burckhardt D."/>
            <person name="Oertli M."/>
            <person name="Naumann U."/>
            <person name="Petersen F."/>
            <person name="Wong J."/>
        </authorList>
    </citation>
    <scope>NUCLEOTIDE SEQUENCE</scope>
    <source>
        <strain evidence="2">GSM-AAB239-AS_SAM_17_03QT</strain>
        <tissue evidence="2">Leaf</tissue>
    </source>
</reference>
<dbReference type="Proteomes" id="UP001140949">
    <property type="component" value="Unassembled WGS sequence"/>
</dbReference>
<name>A0AAX6FCS9_IRIPA</name>
<feature type="compositionally biased region" description="Basic and acidic residues" evidence="1">
    <location>
        <begin position="1"/>
        <end position="20"/>
    </location>
</feature>
<feature type="compositionally biased region" description="Polar residues" evidence="1">
    <location>
        <begin position="75"/>
        <end position="85"/>
    </location>
</feature>
<evidence type="ECO:0000313" key="3">
    <source>
        <dbReference type="Proteomes" id="UP001140949"/>
    </source>
</evidence>
<evidence type="ECO:0000313" key="2">
    <source>
        <dbReference type="EMBL" id="KAJ6814194.1"/>
    </source>
</evidence>
<feature type="compositionally biased region" description="Low complexity" evidence="1">
    <location>
        <begin position="50"/>
        <end position="65"/>
    </location>
</feature>
<comment type="caution">
    <text evidence="2">The sequence shown here is derived from an EMBL/GenBank/DDBJ whole genome shotgun (WGS) entry which is preliminary data.</text>
</comment>
<keyword evidence="3" id="KW-1185">Reference proteome</keyword>